<dbReference type="OrthoDB" id="6522084at2"/>
<sequence>MSELLGLTHEEQQQAVERIQELTSEGMAMAEAIQIVVKELKQSKGQP</sequence>
<dbReference type="Proteomes" id="UP000199527">
    <property type="component" value="Unassembled WGS sequence"/>
</dbReference>
<reference evidence="2" key="1">
    <citation type="submission" date="2016-10" db="EMBL/GenBank/DDBJ databases">
        <authorList>
            <person name="Varghese N."/>
            <person name="Submissions S."/>
        </authorList>
    </citation>
    <scope>NUCLEOTIDE SEQUENCE [LARGE SCALE GENOMIC DNA]</scope>
    <source>
        <strain evidence="2">DSM 23317</strain>
    </source>
</reference>
<keyword evidence="2" id="KW-1185">Reference proteome</keyword>
<evidence type="ECO:0000313" key="1">
    <source>
        <dbReference type="EMBL" id="SDJ49936.1"/>
    </source>
</evidence>
<protein>
    <submittedName>
        <fullName evidence="1">Uncharacterized protein</fullName>
    </submittedName>
</protein>
<proteinExistence type="predicted"/>
<dbReference type="InterPro" id="IPR005371">
    <property type="entry name" value="UPF0181"/>
</dbReference>
<accession>A0A1G8U7Z7</accession>
<evidence type="ECO:0000313" key="2">
    <source>
        <dbReference type="Proteomes" id="UP000199527"/>
    </source>
</evidence>
<dbReference type="AlphaFoldDB" id="A0A1G8U7Z7"/>
<organism evidence="1 2">
    <name type="scientific">Ferrimonas sediminum</name>
    <dbReference type="NCBI Taxonomy" id="718193"/>
    <lineage>
        <taxon>Bacteria</taxon>
        <taxon>Pseudomonadati</taxon>
        <taxon>Pseudomonadota</taxon>
        <taxon>Gammaproteobacteria</taxon>
        <taxon>Alteromonadales</taxon>
        <taxon>Ferrimonadaceae</taxon>
        <taxon>Ferrimonas</taxon>
    </lineage>
</organism>
<dbReference type="RefSeq" id="WP_090365392.1">
    <property type="nucleotide sequence ID" value="NZ_FNEM01000009.1"/>
</dbReference>
<dbReference type="EMBL" id="FNEM01000009">
    <property type="protein sequence ID" value="SDJ49936.1"/>
    <property type="molecule type" value="Genomic_DNA"/>
</dbReference>
<name>A0A1G8U7Z7_9GAMM</name>
<dbReference type="Pfam" id="PF03701">
    <property type="entry name" value="UPF0181"/>
    <property type="match status" value="1"/>
</dbReference>
<gene>
    <name evidence="1" type="ORF">SAMN04488540_1095</name>
</gene>